<dbReference type="Proteomes" id="UP001487740">
    <property type="component" value="Unassembled WGS sequence"/>
</dbReference>
<organism evidence="2 3">
    <name type="scientific">Scylla paramamosain</name>
    <name type="common">Mud crab</name>
    <dbReference type="NCBI Taxonomy" id="85552"/>
    <lineage>
        <taxon>Eukaryota</taxon>
        <taxon>Metazoa</taxon>
        <taxon>Ecdysozoa</taxon>
        <taxon>Arthropoda</taxon>
        <taxon>Crustacea</taxon>
        <taxon>Multicrustacea</taxon>
        <taxon>Malacostraca</taxon>
        <taxon>Eumalacostraca</taxon>
        <taxon>Eucarida</taxon>
        <taxon>Decapoda</taxon>
        <taxon>Pleocyemata</taxon>
        <taxon>Brachyura</taxon>
        <taxon>Eubrachyura</taxon>
        <taxon>Portunoidea</taxon>
        <taxon>Portunidae</taxon>
        <taxon>Portuninae</taxon>
        <taxon>Scylla</taxon>
    </lineage>
</organism>
<dbReference type="EMBL" id="JARAKH010000039">
    <property type="protein sequence ID" value="KAK8381860.1"/>
    <property type="molecule type" value="Genomic_DNA"/>
</dbReference>
<reference evidence="2 3" key="1">
    <citation type="submission" date="2023-03" db="EMBL/GenBank/DDBJ databases">
        <title>High-quality genome of Scylla paramamosain provides insights in environmental adaptation.</title>
        <authorList>
            <person name="Zhang L."/>
        </authorList>
    </citation>
    <scope>NUCLEOTIDE SEQUENCE [LARGE SCALE GENOMIC DNA]</scope>
    <source>
        <strain evidence="2">LZ_2023a</strain>
        <tissue evidence="2">Muscle</tissue>
    </source>
</reference>
<name>A0AAW0T2K5_SCYPA</name>
<proteinExistence type="predicted"/>
<comment type="caution">
    <text evidence="2">The sequence shown here is derived from an EMBL/GenBank/DDBJ whole genome shotgun (WGS) entry which is preliminary data.</text>
</comment>
<protein>
    <submittedName>
        <fullName evidence="2">Uncharacterized protein</fullName>
    </submittedName>
</protein>
<dbReference type="AlphaFoldDB" id="A0AAW0T2K5"/>
<accession>A0AAW0T2K5</accession>
<feature type="region of interest" description="Disordered" evidence="1">
    <location>
        <begin position="67"/>
        <end position="95"/>
    </location>
</feature>
<sequence>MNVKSVTVKNSSKSQEFIGRVVREAAGREGRREGGGVSGRRESVCVVAPRCLHLRGSRGCQRAAASRTLPGLSSAPSRSELVDSHAARVTSVQPG</sequence>
<evidence type="ECO:0000313" key="3">
    <source>
        <dbReference type="Proteomes" id="UP001487740"/>
    </source>
</evidence>
<evidence type="ECO:0000313" key="2">
    <source>
        <dbReference type="EMBL" id="KAK8381860.1"/>
    </source>
</evidence>
<gene>
    <name evidence="2" type="ORF">O3P69_015103</name>
</gene>
<keyword evidence="3" id="KW-1185">Reference proteome</keyword>
<evidence type="ECO:0000256" key="1">
    <source>
        <dbReference type="SAM" id="MobiDB-lite"/>
    </source>
</evidence>